<evidence type="ECO:0000256" key="6">
    <source>
        <dbReference type="ARBA" id="ARBA00023088"/>
    </source>
</evidence>
<keyword evidence="3" id="KW-0134">Cell wall</keyword>
<evidence type="ECO:0000256" key="1">
    <source>
        <dbReference type="ARBA" id="ARBA00004168"/>
    </source>
</evidence>
<dbReference type="InterPro" id="IPR013783">
    <property type="entry name" value="Ig-like_fold"/>
</dbReference>
<evidence type="ECO:0000256" key="9">
    <source>
        <dbReference type="SAM" id="SignalP"/>
    </source>
</evidence>
<keyword evidence="14" id="KW-1185">Reference proteome</keyword>
<dbReference type="PANTHER" id="PTHR36108">
    <property type="entry name" value="COLOSSIN-B-RELATED"/>
    <property type="match status" value="1"/>
</dbReference>
<keyword evidence="5 9" id="KW-0732">Signal</keyword>
<feature type="domain" description="Streptococcal pilin isopeptide linkage" evidence="10">
    <location>
        <begin position="924"/>
        <end position="1046"/>
    </location>
</feature>
<dbReference type="InterPro" id="IPR008966">
    <property type="entry name" value="Adhesion_dom_sf"/>
</dbReference>
<keyword evidence="8" id="KW-0472">Membrane</keyword>
<dbReference type="Gene3D" id="2.60.40.1280">
    <property type="match status" value="1"/>
</dbReference>
<keyword evidence="8" id="KW-1133">Transmembrane helix</keyword>
<evidence type="ECO:0000259" key="11">
    <source>
        <dbReference type="Pfam" id="PF17802"/>
    </source>
</evidence>
<dbReference type="InterPro" id="IPR041033">
    <property type="entry name" value="SpaA_PFL_dom_1"/>
</dbReference>
<evidence type="ECO:0000256" key="5">
    <source>
        <dbReference type="ARBA" id="ARBA00022729"/>
    </source>
</evidence>
<dbReference type="Gene3D" id="2.60.40.3050">
    <property type="match status" value="4"/>
</dbReference>
<feature type="domain" description="SDR-like Ig" evidence="12">
    <location>
        <begin position="51"/>
        <end position="141"/>
    </location>
</feature>
<comment type="subcellular location">
    <subcellularLocation>
        <location evidence="1">Secreted</location>
        <location evidence="1">Cell wall</location>
        <topology evidence="1">Peptidoglycan-anchor</topology>
    </subcellularLocation>
</comment>
<dbReference type="Pfam" id="PF17802">
    <property type="entry name" value="SpaA"/>
    <property type="match status" value="3"/>
</dbReference>
<dbReference type="InterPro" id="IPR011252">
    <property type="entry name" value="Fibrogen-bd_dom1"/>
</dbReference>
<evidence type="ECO:0000259" key="12">
    <source>
        <dbReference type="Pfam" id="PF17961"/>
    </source>
</evidence>
<evidence type="ECO:0000256" key="7">
    <source>
        <dbReference type="SAM" id="MobiDB-lite"/>
    </source>
</evidence>
<keyword evidence="6" id="KW-0572">Peptidoglycan-anchor</keyword>
<reference evidence="13 14" key="1">
    <citation type="submission" date="2023-07" db="EMBL/GenBank/DDBJ databases">
        <title>Genomic Encyclopedia of Type Strains, Phase IV (KMG-IV): sequencing the most valuable type-strain genomes for metagenomic binning, comparative biology and taxonomic classification.</title>
        <authorList>
            <person name="Goeker M."/>
        </authorList>
    </citation>
    <scope>NUCLEOTIDE SEQUENCE [LARGE SCALE GENOMIC DNA]</scope>
    <source>
        <strain evidence="13 14">DSM 16784</strain>
    </source>
</reference>
<comment type="similarity">
    <text evidence="2">Belongs to the serine-aspartate repeat-containing protein (SDr) family.</text>
</comment>
<gene>
    <name evidence="13" type="ORF">J2S15_000285</name>
</gene>
<evidence type="ECO:0000256" key="4">
    <source>
        <dbReference type="ARBA" id="ARBA00022525"/>
    </source>
</evidence>
<keyword evidence="4" id="KW-0964">Secreted</keyword>
<name>A0ABU0DYH4_9FIRM</name>
<dbReference type="InterPro" id="IPR041171">
    <property type="entry name" value="SDR_Ig"/>
</dbReference>
<evidence type="ECO:0000259" key="10">
    <source>
        <dbReference type="Pfam" id="PF12892"/>
    </source>
</evidence>
<dbReference type="Proteomes" id="UP001230220">
    <property type="component" value="Unassembled WGS sequence"/>
</dbReference>
<evidence type="ECO:0000256" key="8">
    <source>
        <dbReference type="SAM" id="Phobius"/>
    </source>
</evidence>
<comment type="caution">
    <text evidence="13">The sequence shown here is derived from an EMBL/GenBank/DDBJ whole genome shotgun (WGS) entry which is preliminary data.</text>
</comment>
<feature type="signal peptide" evidence="9">
    <location>
        <begin position="1"/>
        <end position="21"/>
    </location>
</feature>
<feature type="domain" description="SpaA-like prealbumin fold" evidence="11">
    <location>
        <begin position="695"/>
        <end position="785"/>
    </location>
</feature>
<feature type="chain" id="PRO_5046038701" evidence="9">
    <location>
        <begin position="22"/>
        <end position="1586"/>
    </location>
</feature>
<dbReference type="InterPro" id="IPR038174">
    <property type="entry name" value="Strep_pil_link_sf"/>
</dbReference>
<feature type="transmembrane region" description="Helical" evidence="8">
    <location>
        <begin position="1561"/>
        <end position="1577"/>
    </location>
</feature>
<dbReference type="Pfam" id="PF12892">
    <property type="entry name" value="FctA"/>
    <property type="match status" value="4"/>
</dbReference>
<proteinExistence type="inferred from homology"/>
<feature type="domain" description="SpaA-like prealbumin fold" evidence="11">
    <location>
        <begin position="1437"/>
        <end position="1526"/>
    </location>
</feature>
<evidence type="ECO:0000313" key="14">
    <source>
        <dbReference type="Proteomes" id="UP001230220"/>
    </source>
</evidence>
<dbReference type="SUPFAM" id="SSF49401">
    <property type="entry name" value="Bacterial adhesins"/>
    <property type="match status" value="1"/>
</dbReference>
<organism evidence="13 14">
    <name type="scientific">Breznakia pachnodae</name>
    <dbReference type="NCBI Taxonomy" id="265178"/>
    <lineage>
        <taxon>Bacteria</taxon>
        <taxon>Bacillati</taxon>
        <taxon>Bacillota</taxon>
        <taxon>Erysipelotrichia</taxon>
        <taxon>Erysipelotrichales</taxon>
        <taxon>Erysipelotrichaceae</taxon>
        <taxon>Breznakia</taxon>
    </lineage>
</organism>
<feature type="domain" description="Streptococcal pilin isopeptide linkage" evidence="10">
    <location>
        <begin position="1053"/>
        <end position="1175"/>
    </location>
</feature>
<evidence type="ECO:0000256" key="3">
    <source>
        <dbReference type="ARBA" id="ARBA00022512"/>
    </source>
</evidence>
<feature type="domain" description="SpaA-like prealbumin fold" evidence="11">
    <location>
        <begin position="793"/>
        <end position="895"/>
    </location>
</feature>
<feature type="compositionally biased region" description="Basic and acidic residues" evidence="7">
    <location>
        <begin position="1530"/>
        <end position="1543"/>
    </location>
</feature>
<dbReference type="SUPFAM" id="SSF49478">
    <property type="entry name" value="Cna protein B-type domain"/>
    <property type="match status" value="1"/>
</dbReference>
<evidence type="ECO:0000256" key="2">
    <source>
        <dbReference type="ARBA" id="ARBA00007257"/>
    </source>
</evidence>
<dbReference type="EMBL" id="JAUSUR010000001">
    <property type="protein sequence ID" value="MDQ0359554.1"/>
    <property type="molecule type" value="Genomic_DNA"/>
</dbReference>
<keyword evidence="8" id="KW-0812">Transmembrane</keyword>
<dbReference type="Gene3D" id="2.60.40.10">
    <property type="entry name" value="Immunoglobulins"/>
    <property type="match status" value="3"/>
</dbReference>
<evidence type="ECO:0000313" key="13">
    <source>
        <dbReference type="EMBL" id="MDQ0359554.1"/>
    </source>
</evidence>
<protein>
    <submittedName>
        <fullName evidence="13">Pilin isopeptide linkage protein</fullName>
    </submittedName>
</protein>
<accession>A0ABU0DYH4</accession>
<feature type="domain" description="Streptococcal pilin isopeptide linkage" evidence="10">
    <location>
        <begin position="1310"/>
        <end position="1431"/>
    </location>
</feature>
<dbReference type="PANTHER" id="PTHR36108:SF13">
    <property type="entry name" value="COLOSSIN-B-RELATED"/>
    <property type="match status" value="1"/>
</dbReference>
<dbReference type="InterPro" id="IPR022464">
    <property type="entry name" value="Strep_pil_isopept_link"/>
</dbReference>
<feature type="region of interest" description="Disordered" evidence="7">
    <location>
        <begin position="1530"/>
        <end position="1552"/>
    </location>
</feature>
<sequence>MKKISKIIFATIMLVSTFIGSNTGINIHAKEIEWINQIEITKEDGSVPEKFQQDENVKVNFNWNFDNKNDFEGEKTLYFPTELNILTSEEISLTNINGSEVGKVVIDKDNHSLSFKLDDNAESYTNLNGTLSIDVKLDAKESAELYFYDHNNAEFTKYLQMEEVVNDSTNNIQPLYVGGTPNQNVSGKFEIDKLTLSVASYHGGPKTSIYEEVGGVSSGVQPALDLQTYGSPTFYFDMSWSLINSADIGFEKGDFINFDICTIKGPDSVVSGMSFGEKILYGDDGKKLAVGTVEKQKIKDGEYKLVYVITFDPDITIDLPSLTDIKGTMDGFATMSGTKAGESIIINRGEDTVAEIERVDPPVGNKPGIGTEIKPSGKSFSIYNDDNKLIDWKVLINDYASTQFSISKPYTYKDLIFEEYVDYHQTFNAYPEASWRVNGVAVQFGVPIYLHNNTTNRTFQSNLTTMSGESYINIGSGNAAQNRGFTFIDPGTTSASMAAAEASVRSTGKTWTIILEDDGSGNERERLIANFGSPSSGNYVKYGDVYDLEKIQDEIDAIKLNADYMIQQGIDNNADEGDELIDSNNLKLKLSEWRELSQACIDSKVYYQTNPPVFTYNGYVTTRVKVDQNETGTVEKVTNGFRVSGGWSTEEYSAEALNGWSGTISGKPTNGDAVIYKADSTYGNSENKDDDTAINGYLENVSFEVYKVGGTTPLKFDYTDGKYVFSNTGATETLTTGSGTGRFVINKLAPGNYYLKEVVSPSGFYSGQNERIEFSVADDKITYKLINNEPRGVELKKVDETTLDALSGAVFELYKYDTDINNATKVTGFTKTLISGEDWYVHDDTGSDSLTVGSILLSKGKLKVLRLDAGNYYFKEVTPPNGYVLSDTKYTFTLGDGLPASSPTIVDVGNITNKLYTADGDITFNATKTMSGRDFKLGDEFTFELYQVNGSTETLIESKKITPTSGTSASIAFKKLDYTLIDKNQTYTYRIKEKQENTISGVTYSTKVYEGEYKVTDNGNGTLSVTKQSGHDLTSGTVVNFVNTYAATGDITFNATKTMSGRDFKFGDTFTFELYQFDGVNETLIDSKTIAPSSGTSASIVFKKLDYTLTDKNQTYTYRIKEKQENTISGVTYSTKVYEGVYKVTDNGDGTLLVTKESGHDLTSGTIVNFINTYSATGDITFNATKTMNGRNFQSGDTFTFELYKVVGSTVTKIDSKTITPTSGTTAPIVFDKINYTLADKDQTYTYKIVEKKENINGITYSTAEYKADYKITDTGNGTLSITRDSGHDLTSATVVDFTNIYGSDGNIAFNASKTMSGRDFKKNDTFTFELYRVDSGSDVLIDSKTITPTSGTKDIITFNTLNYGLSDKDQTYTYKIVEKVGNITGITYSTKVYTGTYKISDNGDGTLDVTNVAGDDLTSASIVEFVNVYEETKVTGDVELIKLDAQTKTALSGATFSLHRSDDTLIKEGLVSDENGKVIYTGLEVGTYYFKETKAPTGYVLNSQKITFEIRDNQKSVITLSFENDKIPDKPSIDTPTRDKNVTFRPSKAPRTGDTTNSNYFMFLLLLSGVFVTYGFKKNMYKNNK</sequence>
<feature type="domain" description="Streptococcal pilin isopeptide linkage" evidence="10">
    <location>
        <begin position="1182"/>
        <end position="1302"/>
    </location>
</feature>
<dbReference type="RefSeq" id="WP_307404757.1">
    <property type="nucleotide sequence ID" value="NZ_JAUSUR010000001.1"/>
</dbReference>
<dbReference type="Pfam" id="PF17961">
    <property type="entry name" value="Big_8"/>
    <property type="match status" value="1"/>
</dbReference>